<dbReference type="AlphaFoldDB" id="A0A327JKR0"/>
<dbReference type="OrthoDB" id="8266048at2"/>
<gene>
    <name evidence="1" type="ORF">CH338_30895</name>
</gene>
<dbReference type="EMBL" id="NPEU01000965">
    <property type="protein sequence ID" value="RAI26226.1"/>
    <property type="molecule type" value="Genomic_DNA"/>
</dbReference>
<accession>A0A327JKR0</accession>
<organism evidence="1 2">
    <name type="scientific">Rhodoplanes elegans</name>
    <dbReference type="NCBI Taxonomy" id="29408"/>
    <lineage>
        <taxon>Bacteria</taxon>
        <taxon>Pseudomonadati</taxon>
        <taxon>Pseudomonadota</taxon>
        <taxon>Alphaproteobacteria</taxon>
        <taxon>Hyphomicrobiales</taxon>
        <taxon>Nitrobacteraceae</taxon>
        <taxon>Rhodoplanes</taxon>
    </lineage>
</organism>
<dbReference type="RefSeq" id="WP_111360784.1">
    <property type="nucleotide sequence ID" value="NZ_NHSK01000183.1"/>
</dbReference>
<comment type="caution">
    <text evidence="1">The sequence shown here is derived from an EMBL/GenBank/DDBJ whole genome shotgun (WGS) entry which is preliminary data.</text>
</comment>
<sequence length="59" mass="6620">MTPSDDSHARHPHCVVCGARMQFARSLPRLGANPALVSYECKRCGHVTTRSEDEPQQRE</sequence>
<evidence type="ECO:0000313" key="2">
    <source>
        <dbReference type="Proteomes" id="UP000248863"/>
    </source>
</evidence>
<protein>
    <submittedName>
        <fullName evidence="1">Uncharacterized protein</fullName>
    </submittedName>
</protein>
<reference evidence="1 2" key="1">
    <citation type="submission" date="2017-07" db="EMBL/GenBank/DDBJ databases">
        <title>Draft Genome Sequences of Select Purple Nonsulfur Bacteria.</title>
        <authorList>
            <person name="Lasarre B."/>
            <person name="Mckinlay J.B."/>
        </authorList>
    </citation>
    <scope>NUCLEOTIDE SEQUENCE [LARGE SCALE GENOMIC DNA]</scope>
    <source>
        <strain evidence="1 2">DSM 11907</strain>
    </source>
</reference>
<dbReference type="Proteomes" id="UP000248863">
    <property type="component" value="Unassembled WGS sequence"/>
</dbReference>
<name>A0A327JKR0_9BRAD</name>
<proteinExistence type="predicted"/>
<evidence type="ECO:0000313" key="1">
    <source>
        <dbReference type="EMBL" id="RAI26226.1"/>
    </source>
</evidence>
<keyword evidence="2" id="KW-1185">Reference proteome</keyword>